<proteinExistence type="predicted"/>
<dbReference type="EMBL" id="VSRR010014480">
    <property type="protein sequence ID" value="MPC57065.1"/>
    <property type="molecule type" value="Genomic_DNA"/>
</dbReference>
<gene>
    <name evidence="1" type="ORF">E2C01_051037</name>
</gene>
<organism evidence="1 2">
    <name type="scientific">Portunus trituberculatus</name>
    <name type="common">Swimming crab</name>
    <name type="synonym">Neptunus trituberculatus</name>
    <dbReference type="NCBI Taxonomy" id="210409"/>
    <lineage>
        <taxon>Eukaryota</taxon>
        <taxon>Metazoa</taxon>
        <taxon>Ecdysozoa</taxon>
        <taxon>Arthropoda</taxon>
        <taxon>Crustacea</taxon>
        <taxon>Multicrustacea</taxon>
        <taxon>Malacostraca</taxon>
        <taxon>Eumalacostraca</taxon>
        <taxon>Eucarida</taxon>
        <taxon>Decapoda</taxon>
        <taxon>Pleocyemata</taxon>
        <taxon>Brachyura</taxon>
        <taxon>Eubrachyura</taxon>
        <taxon>Portunoidea</taxon>
        <taxon>Portunidae</taxon>
        <taxon>Portuninae</taxon>
        <taxon>Portunus</taxon>
    </lineage>
</organism>
<evidence type="ECO:0000313" key="1">
    <source>
        <dbReference type="EMBL" id="MPC57065.1"/>
    </source>
</evidence>
<name>A0A5B7GI34_PORTR</name>
<dbReference type="Proteomes" id="UP000324222">
    <property type="component" value="Unassembled WGS sequence"/>
</dbReference>
<sequence>MEISVFTTSFGFPLPSLTILEQLVQHPTRITYRLRDTPNILDLFLSSNPSAYAVTISSPTGYSDHNLISVSCPISPIPPQDPQSRGTSGVLTLLVGST</sequence>
<accession>A0A5B7GI34</accession>
<reference evidence="1 2" key="1">
    <citation type="submission" date="2019-05" db="EMBL/GenBank/DDBJ databases">
        <title>Another draft genome of Portunus trituberculatus and its Hox gene families provides insights of decapod evolution.</title>
        <authorList>
            <person name="Jeong J.-H."/>
            <person name="Song I."/>
            <person name="Kim S."/>
            <person name="Choi T."/>
            <person name="Kim D."/>
            <person name="Ryu S."/>
            <person name="Kim W."/>
        </authorList>
    </citation>
    <scope>NUCLEOTIDE SEQUENCE [LARGE SCALE GENOMIC DNA]</scope>
    <source>
        <tissue evidence="1">Muscle</tissue>
    </source>
</reference>
<evidence type="ECO:0008006" key="3">
    <source>
        <dbReference type="Google" id="ProtNLM"/>
    </source>
</evidence>
<comment type="caution">
    <text evidence="1">The sequence shown here is derived from an EMBL/GenBank/DDBJ whole genome shotgun (WGS) entry which is preliminary data.</text>
</comment>
<evidence type="ECO:0000313" key="2">
    <source>
        <dbReference type="Proteomes" id="UP000324222"/>
    </source>
</evidence>
<protein>
    <recommendedName>
        <fullName evidence="3">Endonuclease/exonuclease/phosphatase domain-containing protein</fullName>
    </recommendedName>
</protein>
<keyword evidence="2" id="KW-1185">Reference proteome</keyword>
<dbReference type="AlphaFoldDB" id="A0A5B7GI34"/>